<protein>
    <submittedName>
        <fullName evidence="1">Uncharacterized protein</fullName>
    </submittedName>
</protein>
<name>A0A0W8E9S0_9ZZZZ</name>
<evidence type="ECO:0000313" key="1">
    <source>
        <dbReference type="EMBL" id="KUG05219.1"/>
    </source>
</evidence>
<comment type="caution">
    <text evidence="1">The sequence shown here is derived from an EMBL/GenBank/DDBJ whole genome shotgun (WGS) entry which is preliminary data.</text>
</comment>
<dbReference type="EMBL" id="LNQE01001823">
    <property type="protein sequence ID" value="KUG05219.1"/>
    <property type="molecule type" value="Genomic_DNA"/>
</dbReference>
<reference evidence="1" key="1">
    <citation type="journal article" date="2015" name="Proc. Natl. Acad. Sci. U.S.A.">
        <title>Networks of energetic and metabolic interactions define dynamics in microbial communities.</title>
        <authorList>
            <person name="Embree M."/>
            <person name="Liu J.K."/>
            <person name="Al-Bassam M.M."/>
            <person name="Zengler K."/>
        </authorList>
    </citation>
    <scope>NUCLEOTIDE SEQUENCE</scope>
</reference>
<accession>A0A0W8E9S0</accession>
<gene>
    <name evidence="1" type="ORF">ASZ90_017361</name>
</gene>
<dbReference type="AlphaFoldDB" id="A0A0W8E9S0"/>
<sequence length="49" mass="6023">MGNKFIYSINYWLEAKAMYWCKNFDQGKIDLDFSSYKKSLRQYFEEHGK</sequence>
<proteinExistence type="predicted"/>
<organism evidence="1">
    <name type="scientific">hydrocarbon metagenome</name>
    <dbReference type="NCBI Taxonomy" id="938273"/>
    <lineage>
        <taxon>unclassified sequences</taxon>
        <taxon>metagenomes</taxon>
        <taxon>ecological metagenomes</taxon>
    </lineage>
</organism>